<feature type="compositionally biased region" description="Polar residues" evidence="7">
    <location>
        <begin position="572"/>
        <end position="581"/>
    </location>
</feature>
<feature type="compositionally biased region" description="Basic and acidic residues" evidence="7">
    <location>
        <begin position="512"/>
        <end position="523"/>
    </location>
</feature>
<reference evidence="10" key="2">
    <citation type="submission" date="2010-04" db="EMBL/GenBank/DDBJ databases">
        <authorList>
            <person name="Buell R."/>
            <person name="Hamilton J."/>
            <person name="Hostetler J."/>
        </authorList>
    </citation>
    <scope>NUCLEOTIDE SEQUENCE [LARGE SCALE GENOMIC DNA]</scope>
    <source>
        <strain evidence="10">DAOM:BR144</strain>
    </source>
</reference>
<dbReference type="EnsemblProtists" id="PYU1_T014285">
    <property type="protein sequence ID" value="PYU1_T014285"/>
    <property type="gene ID" value="PYU1_G014255"/>
</dbReference>
<reference evidence="9" key="3">
    <citation type="submission" date="2015-02" db="UniProtKB">
        <authorList>
            <consortium name="EnsemblProtists"/>
        </authorList>
    </citation>
    <scope>IDENTIFICATION</scope>
    <source>
        <strain evidence="9">DAOM BR144</strain>
    </source>
</reference>
<evidence type="ECO:0000256" key="5">
    <source>
        <dbReference type="ARBA" id="ARBA00023163"/>
    </source>
</evidence>
<keyword evidence="5" id="KW-0804">Transcription</keyword>
<keyword evidence="3" id="KW-0175">Coiled coil</keyword>
<feature type="region of interest" description="Disordered" evidence="7">
    <location>
        <begin position="422"/>
        <end position="465"/>
    </location>
</feature>
<evidence type="ECO:0000313" key="10">
    <source>
        <dbReference type="Proteomes" id="UP000019132"/>
    </source>
</evidence>
<dbReference type="InterPro" id="IPR003035">
    <property type="entry name" value="RWP-RK_dom"/>
</dbReference>
<name>K3XAN6_GLOUD</name>
<feature type="compositionally biased region" description="Acidic residues" evidence="7">
    <location>
        <begin position="447"/>
        <end position="465"/>
    </location>
</feature>
<evidence type="ECO:0000313" key="9">
    <source>
        <dbReference type="EnsemblProtists" id="PYU1_T014285"/>
    </source>
</evidence>
<dbReference type="InParanoid" id="K3XAN6"/>
<feature type="region of interest" description="Disordered" evidence="7">
    <location>
        <begin position="484"/>
        <end position="627"/>
    </location>
</feature>
<dbReference type="STRING" id="431595.K3XAN6"/>
<keyword evidence="2" id="KW-0805">Transcription regulation</keyword>
<feature type="region of interest" description="Disordered" evidence="7">
    <location>
        <begin position="1"/>
        <end position="25"/>
    </location>
</feature>
<feature type="compositionally biased region" description="Low complexity" evidence="7">
    <location>
        <begin position="484"/>
        <end position="503"/>
    </location>
</feature>
<evidence type="ECO:0000256" key="3">
    <source>
        <dbReference type="ARBA" id="ARBA00023054"/>
    </source>
</evidence>
<dbReference type="eggNOG" id="ENOG502S1XF">
    <property type="taxonomic scope" value="Eukaryota"/>
</dbReference>
<sequence length="627" mass="66952">MSGGHESAPDAMQPVAKQEPTPAADAVPAVAPNAMTQTVPVTTTTATPSEPASSLVTAPMGGAWQPNTLQPLKIRPLPVPAPSITIPPPVDVKGLGAADVSMTPRPPDLNAAMTLAGGTNPAFMVPALGQFPVQAGTAAEGEGGKMLSPLKVNVALRPKPTEMSDTSPVPPAVVKDLHFDPRYQIPETWPFETSNNVYAMLIHPSQQLDLSYQQMLAAKGIVSPLMHLQQQQEQPFLLRHPGLPLQASPIGTRMQPFYPQQTIGTPNPHQIAVPYLNSGLPSPFSPTASLSAINLSDIMMVGDPGLFLPPNSPTNILKHLLPPIVPQHLGLNVKDITLNELRPHFNKPMAVVAKELGVCITLMKKICRRNGLVRWPHRRIRSLVNRITSLQVIAGNASDAEQKRFLSQIAALREELSAVIQNPNEKSRKAQADAKARSPSLRSCADEAGEDDEDGHAEGDEDDDEEMLMAEEDDEKLNAADLLSSTAPASSSSSVGAPLNSSPDRSAFLKVVHKDDARKDQDTKFAAVCDNEDLGANSKKRKEFVSQNMPPPPIKIPCHRAQQRTCRHDSSALGSPSQNETDGGGDQVGGKSQGEDAPDGDLERPSSTTSTSSKRGSISSILCDPNE</sequence>
<dbReference type="PANTHER" id="PTHR46373">
    <property type="entry name" value="PROTEIN RKD4"/>
    <property type="match status" value="1"/>
</dbReference>
<comment type="function">
    <text evidence="1">Putative transcription factor.</text>
</comment>
<feature type="compositionally biased region" description="Low complexity" evidence="7">
    <location>
        <begin position="606"/>
        <end position="620"/>
    </location>
</feature>
<accession>K3XAN6</accession>
<dbReference type="Pfam" id="PF02042">
    <property type="entry name" value="RWP-RK"/>
    <property type="match status" value="1"/>
</dbReference>
<keyword evidence="6" id="KW-0539">Nucleus</keyword>
<dbReference type="PANTHER" id="PTHR46373:SF2">
    <property type="entry name" value="RWP-RK DOMAIN-CONTAINING PROTEIN"/>
    <property type="match status" value="1"/>
</dbReference>
<dbReference type="GO" id="GO:0003700">
    <property type="term" value="F:DNA-binding transcription factor activity"/>
    <property type="evidence" value="ECO:0007669"/>
    <property type="project" value="InterPro"/>
</dbReference>
<organism evidence="9 10">
    <name type="scientific">Globisporangium ultimum (strain ATCC 200006 / CBS 805.95 / DAOM BR144)</name>
    <name type="common">Pythium ultimum</name>
    <dbReference type="NCBI Taxonomy" id="431595"/>
    <lineage>
        <taxon>Eukaryota</taxon>
        <taxon>Sar</taxon>
        <taxon>Stramenopiles</taxon>
        <taxon>Oomycota</taxon>
        <taxon>Peronosporomycetes</taxon>
        <taxon>Pythiales</taxon>
        <taxon>Pythiaceae</taxon>
        <taxon>Globisporangium</taxon>
    </lineage>
</organism>
<evidence type="ECO:0000256" key="1">
    <source>
        <dbReference type="ARBA" id="ARBA00004049"/>
    </source>
</evidence>
<proteinExistence type="predicted"/>
<dbReference type="Proteomes" id="UP000019132">
    <property type="component" value="Unassembled WGS sequence"/>
</dbReference>
<feature type="compositionally biased region" description="Basic and acidic residues" evidence="7">
    <location>
        <begin position="425"/>
        <end position="436"/>
    </location>
</feature>
<evidence type="ECO:0000256" key="4">
    <source>
        <dbReference type="ARBA" id="ARBA00023125"/>
    </source>
</evidence>
<dbReference type="PROSITE" id="PS51519">
    <property type="entry name" value="RWP_RK"/>
    <property type="match status" value="1"/>
</dbReference>
<protein>
    <recommendedName>
        <fullName evidence="8">RWP-RK domain-containing protein</fullName>
    </recommendedName>
</protein>
<dbReference type="GO" id="GO:0003677">
    <property type="term" value="F:DNA binding"/>
    <property type="evidence" value="ECO:0007669"/>
    <property type="project" value="UniProtKB-KW"/>
</dbReference>
<keyword evidence="10" id="KW-1185">Reference proteome</keyword>
<feature type="domain" description="RWP-RK" evidence="8">
    <location>
        <begin position="312"/>
        <end position="403"/>
    </location>
</feature>
<dbReference type="VEuPathDB" id="FungiDB:PYU1_G014255"/>
<reference evidence="10" key="1">
    <citation type="journal article" date="2010" name="Genome Biol.">
        <title>Genome sequence of the necrotrophic plant pathogen Pythium ultimum reveals original pathogenicity mechanisms and effector repertoire.</title>
        <authorList>
            <person name="Levesque C.A."/>
            <person name="Brouwer H."/>
            <person name="Cano L."/>
            <person name="Hamilton J.P."/>
            <person name="Holt C."/>
            <person name="Huitema E."/>
            <person name="Raffaele S."/>
            <person name="Robideau G.P."/>
            <person name="Thines M."/>
            <person name="Win J."/>
            <person name="Zerillo M.M."/>
            <person name="Beakes G.W."/>
            <person name="Boore J.L."/>
            <person name="Busam D."/>
            <person name="Dumas B."/>
            <person name="Ferriera S."/>
            <person name="Fuerstenberg S.I."/>
            <person name="Gachon C.M."/>
            <person name="Gaulin E."/>
            <person name="Govers F."/>
            <person name="Grenville-Briggs L."/>
            <person name="Horner N."/>
            <person name="Hostetler J."/>
            <person name="Jiang R.H."/>
            <person name="Johnson J."/>
            <person name="Krajaejun T."/>
            <person name="Lin H."/>
            <person name="Meijer H.J."/>
            <person name="Moore B."/>
            <person name="Morris P."/>
            <person name="Phuntmart V."/>
            <person name="Puiu D."/>
            <person name="Shetty J."/>
            <person name="Stajich J.E."/>
            <person name="Tripathy S."/>
            <person name="Wawra S."/>
            <person name="van West P."/>
            <person name="Whitty B.R."/>
            <person name="Coutinho P.M."/>
            <person name="Henrissat B."/>
            <person name="Martin F."/>
            <person name="Thomas P.D."/>
            <person name="Tyler B.M."/>
            <person name="De Vries R.P."/>
            <person name="Kamoun S."/>
            <person name="Yandell M."/>
            <person name="Tisserat N."/>
            <person name="Buell C.R."/>
        </authorList>
    </citation>
    <scope>NUCLEOTIDE SEQUENCE</scope>
    <source>
        <strain evidence="10">DAOM:BR144</strain>
    </source>
</reference>
<evidence type="ECO:0000259" key="8">
    <source>
        <dbReference type="PROSITE" id="PS51519"/>
    </source>
</evidence>
<feature type="compositionally biased region" description="Gly residues" evidence="7">
    <location>
        <begin position="582"/>
        <end position="592"/>
    </location>
</feature>
<dbReference type="AlphaFoldDB" id="K3XAN6"/>
<dbReference type="InterPro" id="IPR044607">
    <property type="entry name" value="RKD-like"/>
</dbReference>
<dbReference type="HOGENOM" id="CLU_436491_0_0_1"/>
<dbReference type="EMBL" id="GL376566">
    <property type="status" value="NOT_ANNOTATED_CDS"/>
    <property type="molecule type" value="Genomic_DNA"/>
</dbReference>
<keyword evidence="4" id="KW-0238">DNA-binding</keyword>
<evidence type="ECO:0000256" key="7">
    <source>
        <dbReference type="SAM" id="MobiDB-lite"/>
    </source>
</evidence>
<evidence type="ECO:0000256" key="6">
    <source>
        <dbReference type="ARBA" id="ARBA00023242"/>
    </source>
</evidence>
<evidence type="ECO:0000256" key="2">
    <source>
        <dbReference type="ARBA" id="ARBA00023015"/>
    </source>
</evidence>